<feature type="domain" description="HTH cro/C1-type" evidence="2">
    <location>
        <begin position="6"/>
        <end position="60"/>
    </location>
</feature>
<keyword evidence="1" id="KW-0238">DNA-binding</keyword>
<dbReference type="PANTHER" id="PTHR46558">
    <property type="entry name" value="TRACRIPTIONAL REGULATORY PROTEIN-RELATED-RELATED"/>
    <property type="match status" value="1"/>
</dbReference>
<dbReference type="InterPro" id="IPR010982">
    <property type="entry name" value="Lambda_DNA-bd_dom_sf"/>
</dbReference>
<evidence type="ECO:0000259" key="2">
    <source>
        <dbReference type="PROSITE" id="PS50943"/>
    </source>
</evidence>
<dbReference type="AlphaFoldDB" id="A0A4P5PBT3"/>
<dbReference type="GO" id="GO:0003677">
    <property type="term" value="F:DNA binding"/>
    <property type="evidence" value="ECO:0007669"/>
    <property type="project" value="UniProtKB-KW"/>
</dbReference>
<evidence type="ECO:0000313" key="4">
    <source>
        <dbReference type="Proteomes" id="UP000290567"/>
    </source>
</evidence>
<dbReference type="InterPro" id="IPR001387">
    <property type="entry name" value="Cro/C1-type_HTH"/>
</dbReference>
<protein>
    <submittedName>
        <fullName evidence="3">Transcriptional regulator</fullName>
    </submittedName>
</protein>
<keyword evidence="4" id="KW-1185">Reference proteome</keyword>
<reference evidence="4" key="1">
    <citation type="submission" date="2019-02" db="EMBL/GenBank/DDBJ databases">
        <title>Draft genome sequence of Enterococcus sp. Gos25-1.</title>
        <authorList>
            <person name="Tanaka N."/>
            <person name="Shiwa Y."/>
            <person name="Fujita N."/>
        </authorList>
    </citation>
    <scope>NUCLEOTIDE SEQUENCE [LARGE SCALE GENOMIC DNA]</scope>
    <source>
        <strain evidence="4">Gos25-1</strain>
    </source>
</reference>
<proteinExistence type="predicted"/>
<dbReference type="Gene3D" id="1.10.260.40">
    <property type="entry name" value="lambda repressor-like DNA-binding domains"/>
    <property type="match status" value="1"/>
</dbReference>
<dbReference type="RefSeq" id="WP_146624041.1">
    <property type="nucleotide sequence ID" value="NZ_BJCC01000036.1"/>
</dbReference>
<dbReference type="SMART" id="SM00530">
    <property type="entry name" value="HTH_XRE"/>
    <property type="match status" value="1"/>
</dbReference>
<dbReference type="CDD" id="cd00093">
    <property type="entry name" value="HTH_XRE"/>
    <property type="match status" value="1"/>
</dbReference>
<evidence type="ECO:0000313" key="3">
    <source>
        <dbReference type="EMBL" id="GCF95665.1"/>
    </source>
</evidence>
<comment type="caution">
    <text evidence="3">The sequence shown here is derived from an EMBL/GenBank/DDBJ whole genome shotgun (WGS) entry which is preliminary data.</text>
</comment>
<dbReference type="EMBL" id="BJCC01000036">
    <property type="protein sequence ID" value="GCF95665.1"/>
    <property type="molecule type" value="Genomic_DNA"/>
</dbReference>
<gene>
    <name evidence="3" type="ORF">NRIC_35560</name>
</gene>
<name>A0A4P5PBT3_9ENTE</name>
<sequence length="177" mass="19908">MFHEKLQELRKSRGMTQEELSEVLDVSRQSISKYESGTAEPSFEKLRMIAVYFGVSFDYLLGNGEKASTEKIVVNERSNRIAIISKIDGAMSSYYKFKLSKTVWKKKDQPAALLIGTDSTNMLEDNLTELAWYETVEAGQKEIEAIYAAIAAGESSYELQYDVAVKKKGLLGVQVVR</sequence>
<accession>A0A4P5PBT3</accession>
<evidence type="ECO:0000256" key="1">
    <source>
        <dbReference type="ARBA" id="ARBA00023125"/>
    </source>
</evidence>
<organism evidence="3 4">
    <name type="scientific">Enterococcus florum</name>
    <dbReference type="NCBI Taxonomy" id="2480627"/>
    <lineage>
        <taxon>Bacteria</taxon>
        <taxon>Bacillati</taxon>
        <taxon>Bacillota</taxon>
        <taxon>Bacilli</taxon>
        <taxon>Lactobacillales</taxon>
        <taxon>Enterococcaceae</taxon>
        <taxon>Enterococcus</taxon>
    </lineage>
</organism>
<dbReference type="SUPFAM" id="SSF47413">
    <property type="entry name" value="lambda repressor-like DNA-binding domains"/>
    <property type="match status" value="1"/>
</dbReference>
<dbReference type="PANTHER" id="PTHR46558:SF11">
    <property type="entry name" value="HTH-TYPE TRANSCRIPTIONAL REGULATOR XRE"/>
    <property type="match status" value="1"/>
</dbReference>
<dbReference type="OrthoDB" id="5190137at2"/>
<dbReference type="Pfam" id="PF01381">
    <property type="entry name" value="HTH_3"/>
    <property type="match status" value="1"/>
</dbReference>
<dbReference type="Proteomes" id="UP000290567">
    <property type="component" value="Unassembled WGS sequence"/>
</dbReference>
<dbReference type="PROSITE" id="PS50943">
    <property type="entry name" value="HTH_CROC1"/>
    <property type="match status" value="1"/>
</dbReference>